<dbReference type="OrthoDB" id="777403at2759"/>
<dbReference type="PANTHER" id="PTHR33133">
    <property type="entry name" value="OS08G0107100 PROTEIN-RELATED"/>
    <property type="match status" value="1"/>
</dbReference>
<accession>A0A5N6NSC5</accession>
<keyword evidence="3" id="KW-1185">Reference proteome</keyword>
<feature type="transmembrane region" description="Helical" evidence="1">
    <location>
        <begin position="42"/>
        <end position="60"/>
    </location>
</feature>
<comment type="caution">
    <text evidence="2">The sequence shown here is derived from an EMBL/GenBank/DDBJ whole genome shotgun (WGS) entry which is preliminary data.</text>
</comment>
<keyword evidence="1" id="KW-0812">Transmembrane</keyword>
<evidence type="ECO:0000313" key="3">
    <source>
        <dbReference type="Proteomes" id="UP000326396"/>
    </source>
</evidence>
<reference evidence="2 3" key="1">
    <citation type="submission" date="2019-05" db="EMBL/GenBank/DDBJ databases">
        <title>Mikania micrantha, genome provides insights into the molecular mechanism of rapid growth.</title>
        <authorList>
            <person name="Liu B."/>
        </authorList>
    </citation>
    <scope>NUCLEOTIDE SEQUENCE [LARGE SCALE GENOMIC DNA]</scope>
    <source>
        <strain evidence="2">NLD-2019</strain>
        <tissue evidence="2">Leaf</tissue>
    </source>
</reference>
<feature type="transmembrane region" description="Helical" evidence="1">
    <location>
        <begin position="505"/>
        <end position="535"/>
    </location>
</feature>
<dbReference type="EMBL" id="SZYD01000009">
    <property type="protein sequence ID" value="KAD5317672.1"/>
    <property type="molecule type" value="Genomic_DNA"/>
</dbReference>
<feature type="transmembrane region" description="Helical" evidence="1">
    <location>
        <begin position="475"/>
        <end position="499"/>
    </location>
</feature>
<proteinExistence type="predicted"/>
<dbReference type="Proteomes" id="UP000326396">
    <property type="component" value="Linkage Group LG17"/>
</dbReference>
<feature type="transmembrane region" description="Helical" evidence="1">
    <location>
        <begin position="556"/>
        <end position="575"/>
    </location>
</feature>
<protein>
    <submittedName>
        <fullName evidence="2">Uncharacterized protein</fullName>
    </submittedName>
</protein>
<feature type="transmembrane region" description="Helical" evidence="1">
    <location>
        <begin position="101"/>
        <end position="124"/>
    </location>
</feature>
<evidence type="ECO:0000256" key="1">
    <source>
        <dbReference type="SAM" id="Phobius"/>
    </source>
</evidence>
<organism evidence="2 3">
    <name type="scientific">Mikania micrantha</name>
    <name type="common">bitter vine</name>
    <dbReference type="NCBI Taxonomy" id="192012"/>
    <lineage>
        <taxon>Eukaryota</taxon>
        <taxon>Viridiplantae</taxon>
        <taxon>Streptophyta</taxon>
        <taxon>Embryophyta</taxon>
        <taxon>Tracheophyta</taxon>
        <taxon>Spermatophyta</taxon>
        <taxon>Magnoliopsida</taxon>
        <taxon>eudicotyledons</taxon>
        <taxon>Gunneridae</taxon>
        <taxon>Pentapetalae</taxon>
        <taxon>asterids</taxon>
        <taxon>campanulids</taxon>
        <taxon>Asterales</taxon>
        <taxon>Asteraceae</taxon>
        <taxon>Asteroideae</taxon>
        <taxon>Heliantheae alliance</taxon>
        <taxon>Eupatorieae</taxon>
        <taxon>Mikania</taxon>
    </lineage>
</organism>
<sequence>MESELARQWNSDPKPRTRLGIFGLLRESFKTIKRNMKLMRSVLVLVFLLYSHLEFAQIHIVETVGKNLESQLEKNPKLFQDLGNNIHQTEYSGARNYIRDIMLVNLFVWALSLIISLVFLVATVSSSSEAYTAKVQNFTEMIINLKKSWKKPTVTSFYMVFFTMGFIFVTFFCAGMVSVFAAGSWAYVLYGIVGLSMAVFCIYISALWMMSLVASVLEDVGGLGAIVRAREIMKGEKVKTSLLVVLFYVAYGAVHWMTSAILSQNLGKWSRMVISIAMTNGLLCALKLFSFVCNQEAKTNYIKPSISVVLNHLNMESELARQWNSDPKPRIRLGIFGLLRESFRTINRNMKPMLPVLVLVFLLYSHLQFAQIHLLETEGKDLESQLEKNPKLFQDFGKNNMNQTQYTDARNVFKDIMLVNLFVLGLSALSLIISIVFLVATVSSSSEAYTAKVQNFTEIIIKLKKSWKKPTVTSFYMVLFTMGFFFVCFFCVGMVSVFATGTVAYVLYGVVGLSIAVLWIYISALWMMSLVVSVLEDVGGLGAIVRARELMKGEKVKTSVLVVLFYVAYGVAHWMTSAINLLSMSEAPGVSTTGHHVWSTLEATYSHDSPKDMHTLCDSLQQSQKGSLVVEYGCQFKILCDKLAAIGLLVQASLNTQNTH</sequence>
<feature type="transmembrane region" description="Helical" evidence="1">
    <location>
        <begin position="157"/>
        <end position="181"/>
    </location>
</feature>
<feature type="transmembrane region" description="Helical" evidence="1">
    <location>
        <begin position="187"/>
        <end position="217"/>
    </location>
</feature>
<keyword evidence="1" id="KW-0472">Membrane</keyword>
<gene>
    <name evidence="2" type="ORF">E3N88_17618</name>
</gene>
<feature type="transmembrane region" description="Helical" evidence="1">
    <location>
        <begin position="416"/>
        <end position="442"/>
    </location>
</feature>
<dbReference type="AlphaFoldDB" id="A0A5N6NSC5"/>
<feature type="transmembrane region" description="Helical" evidence="1">
    <location>
        <begin position="238"/>
        <end position="257"/>
    </location>
</feature>
<dbReference type="PANTHER" id="PTHR33133:SF39">
    <property type="entry name" value="ABC TRANSPORTER PERMEASE"/>
    <property type="match status" value="1"/>
</dbReference>
<name>A0A5N6NSC5_9ASTR</name>
<evidence type="ECO:0000313" key="2">
    <source>
        <dbReference type="EMBL" id="KAD5317672.1"/>
    </source>
</evidence>
<keyword evidence="1" id="KW-1133">Transmembrane helix</keyword>
<feature type="transmembrane region" description="Helical" evidence="1">
    <location>
        <begin position="269"/>
        <end position="293"/>
    </location>
</feature>